<evidence type="ECO:0000256" key="1">
    <source>
        <dbReference type="SAM" id="Phobius"/>
    </source>
</evidence>
<dbReference type="EMBL" id="JAELUP010000006">
    <property type="protein sequence ID" value="MBJ6360295.1"/>
    <property type="molecule type" value="Genomic_DNA"/>
</dbReference>
<evidence type="ECO:0000313" key="3">
    <source>
        <dbReference type="Proteomes" id="UP000640274"/>
    </source>
</evidence>
<keyword evidence="1" id="KW-0472">Membrane</keyword>
<dbReference type="RefSeq" id="WP_199017821.1">
    <property type="nucleotide sequence ID" value="NZ_JAELUP010000006.1"/>
</dbReference>
<organism evidence="2 3">
    <name type="scientific">Paenibacillus roseus</name>
    <dbReference type="NCBI Taxonomy" id="2798579"/>
    <lineage>
        <taxon>Bacteria</taxon>
        <taxon>Bacillati</taxon>
        <taxon>Bacillota</taxon>
        <taxon>Bacilli</taxon>
        <taxon>Bacillales</taxon>
        <taxon>Paenibacillaceae</taxon>
        <taxon>Paenibacillus</taxon>
    </lineage>
</organism>
<proteinExistence type="predicted"/>
<name>A0A934MJU4_9BACL</name>
<keyword evidence="3" id="KW-1185">Reference proteome</keyword>
<feature type="transmembrane region" description="Helical" evidence="1">
    <location>
        <begin position="20"/>
        <end position="38"/>
    </location>
</feature>
<dbReference type="AlphaFoldDB" id="A0A934MJU4"/>
<dbReference type="Pfam" id="PF11303">
    <property type="entry name" value="DUF3105"/>
    <property type="match status" value="1"/>
</dbReference>
<comment type="caution">
    <text evidence="2">The sequence shown here is derived from an EMBL/GenBank/DDBJ whole genome shotgun (WGS) entry which is preliminary data.</text>
</comment>
<keyword evidence="1" id="KW-0812">Transmembrane</keyword>
<evidence type="ECO:0000313" key="2">
    <source>
        <dbReference type="EMBL" id="MBJ6360295.1"/>
    </source>
</evidence>
<protein>
    <submittedName>
        <fullName evidence="2">DUF3105 domain-containing protein</fullName>
    </submittedName>
</protein>
<keyword evidence="1" id="KW-1133">Transmembrane helix</keyword>
<feature type="transmembrane region" description="Helical" evidence="1">
    <location>
        <begin position="65"/>
        <end position="85"/>
    </location>
</feature>
<sequence length="247" mass="27729">MGYSSENGLNMDSGLASASIWLYLTIVLLIAALALYFYSAKVNQSQTGNLKKQERAELRKKFKRFRLLAHSAALLTFVFGIVVLFKATAGPDIETLNFNVPIQVSEDKDYGAEHTNDPVKYELKIPTSGTHSPHDLKFGFYKEKPANELLVHNLEHGDIVIYYRPDADETVLKEMEYWAEFTRGGSGVLTVPNSEIPEGDQLVATAWTKTMELKDRDQQKIGTFIYKYMNKGPETIPPQVRKGGGTM</sequence>
<gene>
    <name evidence="2" type="ORF">JFN88_03030</name>
</gene>
<accession>A0A934MJU4</accession>
<dbReference type="Proteomes" id="UP000640274">
    <property type="component" value="Unassembled WGS sequence"/>
</dbReference>
<reference evidence="2" key="1">
    <citation type="submission" date="2020-12" db="EMBL/GenBank/DDBJ databases">
        <authorList>
            <person name="Huq M.A."/>
        </authorList>
    </citation>
    <scope>NUCLEOTIDE SEQUENCE</scope>
    <source>
        <strain evidence="2">MAHUQ-46</strain>
    </source>
</reference>
<dbReference type="InterPro" id="IPR021454">
    <property type="entry name" value="DUF3105"/>
</dbReference>